<keyword evidence="4 5" id="KW-0448">Lipopolysaccharide biosynthesis</keyword>
<dbReference type="UniPathway" id="UPA00358">
    <property type="reaction ID" value="UER00476"/>
</dbReference>
<dbReference type="InterPro" id="IPR003329">
    <property type="entry name" value="Cytidylyl_trans"/>
</dbReference>
<dbReference type="NCBIfam" id="NF003950">
    <property type="entry name" value="PRK05450.1-3"/>
    <property type="match status" value="1"/>
</dbReference>
<name>A0A1F6T123_9PROT</name>
<evidence type="ECO:0000256" key="5">
    <source>
        <dbReference type="HAMAP-Rule" id="MF_00057"/>
    </source>
</evidence>
<dbReference type="NCBIfam" id="TIGR00466">
    <property type="entry name" value="kdsB"/>
    <property type="match status" value="1"/>
</dbReference>
<keyword evidence="3 5" id="KW-0548">Nucleotidyltransferase</keyword>
<comment type="catalytic activity">
    <reaction evidence="5">
        <text>3-deoxy-alpha-D-manno-oct-2-ulosonate + CTP = CMP-3-deoxy-beta-D-manno-octulosonate + diphosphate</text>
        <dbReference type="Rhea" id="RHEA:23448"/>
        <dbReference type="ChEBI" id="CHEBI:33019"/>
        <dbReference type="ChEBI" id="CHEBI:37563"/>
        <dbReference type="ChEBI" id="CHEBI:85986"/>
        <dbReference type="ChEBI" id="CHEBI:85987"/>
        <dbReference type="EC" id="2.7.7.38"/>
    </reaction>
</comment>
<sequence length="246" mass="26878">MHVIIPARYASTRLPGKPLLDIGGKPMVQHVYERAREAGAQSVTIATDDARIRAACEKFGAQVVMTSEAHGSGTERLAEAIQKLGLQPDEIVVNVQGDEPLMPPALIRHTADTLAAHAEAVVATACVPIDGDAELRNPNVVKVVFDTRGYALYFSRAPIPFPRDGGLPLAHRHIGIYAYRAGYVAKYVALAPSPYEQAEQLEQLRVLWHGGRIAIWVTDEAPPAGVDSPEDLERVRNYFKKKISQD</sequence>
<evidence type="ECO:0000256" key="2">
    <source>
        <dbReference type="ARBA" id="ARBA00022679"/>
    </source>
</evidence>
<accession>A0A1F6T123</accession>
<dbReference type="EC" id="2.7.7.38" evidence="5"/>
<dbReference type="EMBL" id="MFSR01000063">
    <property type="protein sequence ID" value="OGI38686.1"/>
    <property type="molecule type" value="Genomic_DNA"/>
</dbReference>
<dbReference type="SUPFAM" id="SSF53448">
    <property type="entry name" value="Nucleotide-diphospho-sugar transferases"/>
    <property type="match status" value="1"/>
</dbReference>
<dbReference type="NCBIfam" id="NF003952">
    <property type="entry name" value="PRK05450.1-5"/>
    <property type="match status" value="1"/>
</dbReference>
<proteinExistence type="inferred from homology"/>
<evidence type="ECO:0000313" key="6">
    <source>
        <dbReference type="EMBL" id="OGI38686.1"/>
    </source>
</evidence>
<dbReference type="GO" id="GO:0033468">
    <property type="term" value="P:CMP-keto-3-deoxy-D-manno-octulosonic acid biosynthetic process"/>
    <property type="evidence" value="ECO:0007669"/>
    <property type="project" value="UniProtKB-UniRule"/>
</dbReference>
<comment type="caution">
    <text evidence="6">The sequence shown here is derived from an EMBL/GenBank/DDBJ whole genome shotgun (WGS) entry which is preliminary data.</text>
</comment>
<comment type="function">
    <text evidence="5">Activates KDO (a required 8-carbon sugar) for incorporation into bacterial lipopolysaccharide in Gram-negative bacteria.</text>
</comment>
<organism evidence="6 7">
    <name type="scientific">Candidatus Muproteobacteria bacterium RBG_16_64_10</name>
    <dbReference type="NCBI Taxonomy" id="1817757"/>
    <lineage>
        <taxon>Bacteria</taxon>
        <taxon>Pseudomonadati</taxon>
        <taxon>Pseudomonadota</taxon>
        <taxon>Candidatus Muproteobacteria</taxon>
    </lineage>
</organism>
<comment type="pathway">
    <text evidence="5">Nucleotide-sugar biosynthesis; CMP-3-deoxy-D-manno-octulosonate biosynthesis; CMP-3-deoxy-D-manno-octulosonate from 3-deoxy-D-manno-octulosonate and CTP: step 1/1.</text>
</comment>
<evidence type="ECO:0000313" key="7">
    <source>
        <dbReference type="Proteomes" id="UP000179334"/>
    </source>
</evidence>
<dbReference type="PANTHER" id="PTHR42866:SF2">
    <property type="entry name" value="3-DEOXY-MANNO-OCTULOSONATE CYTIDYLYLTRANSFERASE, MITOCHONDRIAL"/>
    <property type="match status" value="1"/>
</dbReference>
<dbReference type="InterPro" id="IPR029044">
    <property type="entry name" value="Nucleotide-diphossugar_trans"/>
</dbReference>
<comment type="subcellular location">
    <subcellularLocation>
        <location evidence="5">Cytoplasm</location>
    </subcellularLocation>
    <subcellularLocation>
        <location evidence="1">Membrane</location>
    </subcellularLocation>
</comment>
<reference evidence="6 7" key="1">
    <citation type="journal article" date="2016" name="Nat. Commun.">
        <title>Thousands of microbial genomes shed light on interconnected biogeochemical processes in an aquifer system.</title>
        <authorList>
            <person name="Anantharaman K."/>
            <person name="Brown C.T."/>
            <person name="Hug L.A."/>
            <person name="Sharon I."/>
            <person name="Castelle C.J."/>
            <person name="Probst A.J."/>
            <person name="Thomas B.C."/>
            <person name="Singh A."/>
            <person name="Wilkins M.J."/>
            <person name="Karaoz U."/>
            <person name="Brodie E.L."/>
            <person name="Williams K.H."/>
            <person name="Hubbard S.S."/>
            <person name="Banfield J.F."/>
        </authorList>
    </citation>
    <scope>NUCLEOTIDE SEQUENCE [LARGE SCALE GENOMIC DNA]</scope>
</reference>
<comment type="similarity">
    <text evidence="5">Belongs to the KdsB family.</text>
</comment>
<evidence type="ECO:0000256" key="4">
    <source>
        <dbReference type="ARBA" id="ARBA00022985"/>
    </source>
</evidence>
<dbReference type="CDD" id="cd02517">
    <property type="entry name" value="CMP-KDO-Synthetase"/>
    <property type="match status" value="1"/>
</dbReference>
<dbReference type="PANTHER" id="PTHR42866">
    <property type="entry name" value="3-DEOXY-MANNO-OCTULOSONATE CYTIDYLYLTRANSFERASE"/>
    <property type="match status" value="1"/>
</dbReference>
<dbReference type="HAMAP" id="MF_00057">
    <property type="entry name" value="KdsB"/>
    <property type="match status" value="1"/>
</dbReference>
<dbReference type="GO" id="GO:0016020">
    <property type="term" value="C:membrane"/>
    <property type="evidence" value="ECO:0007669"/>
    <property type="project" value="UniProtKB-SubCell"/>
</dbReference>
<dbReference type="InterPro" id="IPR004528">
    <property type="entry name" value="KdsB"/>
</dbReference>
<dbReference type="NCBIfam" id="NF009905">
    <property type="entry name" value="PRK13368.1"/>
    <property type="match status" value="1"/>
</dbReference>
<keyword evidence="2 5" id="KW-0808">Transferase</keyword>
<evidence type="ECO:0000256" key="3">
    <source>
        <dbReference type="ARBA" id="ARBA00022695"/>
    </source>
</evidence>
<dbReference type="GO" id="GO:0005829">
    <property type="term" value="C:cytosol"/>
    <property type="evidence" value="ECO:0007669"/>
    <property type="project" value="TreeGrafter"/>
</dbReference>
<evidence type="ECO:0000256" key="1">
    <source>
        <dbReference type="ARBA" id="ARBA00004370"/>
    </source>
</evidence>
<keyword evidence="5" id="KW-0963">Cytoplasm</keyword>
<dbReference type="Gene3D" id="3.90.550.10">
    <property type="entry name" value="Spore Coat Polysaccharide Biosynthesis Protein SpsA, Chain A"/>
    <property type="match status" value="1"/>
</dbReference>
<dbReference type="FunFam" id="3.90.550.10:FF:000011">
    <property type="entry name" value="3-deoxy-manno-octulosonate cytidylyltransferase"/>
    <property type="match status" value="1"/>
</dbReference>
<dbReference type="GO" id="GO:0009103">
    <property type="term" value="P:lipopolysaccharide biosynthetic process"/>
    <property type="evidence" value="ECO:0007669"/>
    <property type="project" value="UniProtKB-UniRule"/>
</dbReference>
<dbReference type="AlphaFoldDB" id="A0A1F6T123"/>
<dbReference type="Proteomes" id="UP000179334">
    <property type="component" value="Unassembled WGS sequence"/>
</dbReference>
<gene>
    <name evidence="5" type="primary">kdsB</name>
    <name evidence="6" type="ORF">A2V91_04830</name>
</gene>
<dbReference type="GO" id="GO:0008690">
    <property type="term" value="F:3-deoxy-manno-octulosonate cytidylyltransferase activity"/>
    <property type="evidence" value="ECO:0007669"/>
    <property type="project" value="UniProtKB-UniRule"/>
</dbReference>
<dbReference type="Pfam" id="PF02348">
    <property type="entry name" value="CTP_transf_3"/>
    <property type="match status" value="1"/>
</dbReference>
<protein>
    <recommendedName>
        <fullName evidence="5">3-deoxy-manno-octulosonate cytidylyltransferase</fullName>
        <ecNumber evidence="5">2.7.7.38</ecNumber>
    </recommendedName>
    <alternativeName>
        <fullName evidence="5">CMP-2-keto-3-deoxyoctulosonic acid synthase</fullName>
        <shortName evidence="5">CKS</shortName>
        <shortName evidence="5">CMP-KDO synthase</shortName>
    </alternativeName>
</protein>